<reference evidence="2" key="1">
    <citation type="journal article" date="2020" name="Stud. Mycol.">
        <title>101 Dothideomycetes genomes: a test case for predicting lifestyles and emergence of pathogens.</title>
        <authorList>
            <person name="Haridas S."/>
            <person name="Albert R."/>
            <person name="Binder M."/>
            <person name="Bloem J."/>
            <person name="Labutti K."/>
            <person name="Salamov A."/>
            <person name="Andreopoulos B."/>
            <person name="Baker S."/>
            <person name="Barry K."/>
            <person name="Bills G."/>
            <person name="Bluhm B."/>
            <person name="Cannon C."/>
            <person name="Castanera R."/>
            <person name="Culley D."/>
            <person name="Daum C."/>
            <person name="Ezra D."/>
            <person name="Gonzalez J."/>
            <person name="Henrissat B."/>
            <person name="Kuo A."/>
            <person name="Liang C."/>
            <person name="Lipzen A."/>
            <person name="Lutzoni F."/>
            <person name="Magnuson J."/>
            <person name="Mondo S."/>
            <person name="Nolan M."/>
            <person name="Ohm R."/>
            <person name="Pangilinan J."/>
            <person name="Park H.-J."/>
            <person name="Ramirez L."/>
            <person name="Alfaro M."/>
            <person name="Sun H."/>
            <person name="Tritt A."/>
            <person name="Yoshinaga Y."/>
            <person name="Zwiers L.-H."/>
            <person name="Turgeon B."/>
            <person name="Goodwin S."/>
            <person name="Spatafora J."/>
            <person name="Crous P."/>
            <person name="Grigoriev I."/>
        </authorList>
    </citation>
    <scope>NUCLEOTIDE SEQUENCE</scope>
    <source>
        <strain evidence="2">SCOH1-5</strain>
    </source>
</reference>
<dbReference type="Pfam" id="PF01875">
    <property type="entry name" value="Memo"/>
    <property type="match status" value="1"/>
</dbReference>
<evidence type="ECO:0000313" key="3">
    <source>
        <dbReference type="Proteomes" id="UP000799539"/>
    </source>
</evidence>
<protein>
    <submittedName>
        <fullName evidence="2">Uncharacterized protein</fullName>
    </submittedName>
</protein>
<dbReference type="Gene3D" id="3.40.830.10">
    <property type="entry name" value="LigB-like"/>
    <property type="match status" value="1"/>
</dbReference>
<dbReference type="OrthoDB" id="417112at2759"/>
<gene>
    <name evidence="2" type="ORF">CERZMDRAFT_114901</name>
</gene>
<comment type="similarity">
    <text evidence="1">Belongs to the MEMO1 family.</text>
</comment>
<dbReference type="AlphaFoldDB" id="A0A6A6F0E9"/>
<dbReference type="EMBL" id="ML992699">
    <property type="protein sequence ID" value="KAF2207938.1"/>
    <property type="molecule type" value="Genomic_DNA"/>
</dbReference>
<name>A0A6A6F0E9_9PEZI</name>
<dbReference type="NCBIfam" id="TIGR04336">
    <property type="entry name" value="AmmeMemoSam_B"/>
    <property type="match status" value="1"/>
</dbReference>
<dbReference type="InterPro" id="IPR002737">
    <property type="entry name" value="MEMO1_fam"/>
</dbReference>
<proteinExistence type="inferred from homology"/>
<accession>A0A6A6F0E9</accession>
<dbReference type="PANTHER" id="PTHR11060">
    <property type="entry name" value="PROTEIN MEMO1"/>
    <property type="match status" value="1"/>
</dbReference>
<organism evidence="2 3">
    <name type="scientific">Cercospora zeae-maydis SCOH1-5</name>
    <dbReference type="NCBI Taxonomy" id="717836"/>
    <lineage>
        <taxon>Eukaryota</taxon>
        <taxon>Fungi</taxon>
        <taxon>Dikarya</taxon>
        <taxon>Ascomycota</taxon>
        <taxon>Pezizomycotina</taxon>
        <taxon>Dothideomycetes</taxon>
        <taxon>Dothideomycetidae</taxon>
        <taxon>Mycosphaerellales</taxon>
        <taxon>Mycosphaerellaceae</taxon>
        <taxon>Cercospora</taxon>
    </lineage>
</organism>
<dbReference type="Proteomes" id="UP000799539">
    <property type="component" value="Unassembled WGS sequence"/>
</dbReference>
<sequence length="338" mass="36767">MPSAPIVRQATHAGSWYSSSKNQLDAQLEGWLSAVKPPVSGIASQSQGQSYAELPVPEARVIIAPHAGYSYSGPAAAWAYQSWDVSKASSKRVFLLGPSHHYPLSKAALSRCTQYATPLGNLAIDRETTSKLHESGLFEWMSQSTDEDEHSLEMHLPYIFKMLSKSSGGESSALPPLVPIMIGNTSASTERKLGRILAEHLADPDNAFVISSDFAHWGTRFRYTFYKSASGSPTRLGSSAQAPREPPIHESIKAVDFECMGACESGSHQRWLEVLEETGNTVCGRHPIGVIMAAVEEVRKERGDESIGAFKFVQYDRSSLVHKVSDSSVSYASAFATI</sequence>
<dbReference type="HAMAP" id="MF_00055">
    <property type="entry name" value="MEMO1"/>
    <property type="match status" value="1"/>
</dbReference>
<dbReference type="PANTHER" id="PTHR11060:SF0">
    <property type="entry name" value="PROTEIN MEMO1"/>
    <property type="match status" value="1"/>
</dbReference>
<evidence type="ECO:0000313" key="2">
    <source>
        <dbReference type="EMBL" id="KAF2207938.1"/>
    </source>
</evidence>
<keyword evidence="3" id="KW-1185">Reference proteome</keyword>
<evidence type="ECO:0000256" key="1">
    <source>
        <dbReference type="ARBA" id="ARBA00006315"/>
    </source>
</evidence>
<dbReference type="CDD" id="cd07361">
    <property type="entry name" value="MEMO_like"/>
    <property type="match status" value="1"/>
</dbReference>